<evidence type="ECO:0000256" key="1">
    <source>
        <dbReference type="ARBA" id="ARBA00022737"/>
    </source>
</evidence>
<dbReference type="PANTHER" id="PTHR43855:SF1">
    <property type="entry name" value="THIOSULFATE SULFURTRANSFERASE"/>
    <property type="match status" value="1"/>
</dbReference>
<gene>
    <name evidence="3" type="ordered locus">Veis_3483</name>
</gene>
<dbReference type="Gene3D" id="3.40.250.10">
    <property type="entry name" value="Rhodanese-like domain"/>
    <property type="match status" value="4"/>
</dbReference>
<dbReference type="PANTHER" id="PTHR43855">
    <property type="entry name" value="THIOSULFATE SULFURTRANSFERASE"/>
    <property type="match status" value="1"/>
</dbReference>
<dbReference type="SUPFAM" id="SSF52821">
    <property type="entry name" value="Rhodanese/Cell cycle control phosphatase"/>
    <property type="match status" value="4"/>
</dbReference>
<dbReference type="InterPro" id="IPR036873">
    <property type="entry name" value="Rhodanese-like_dom_sf"/>
</dbReference>
<proteinExistence type="predicted"/>
<dbReference type="InterPro" id="IPR001763">
    <property type="entry name" value="Rhodanese-like_dom"/>
</dbReference>
<dbReference type="EMBL" id="CP000542">
    <property type="protein sequence ID" value="ABM59204.1"/>
    <property type="molecule type" value="Genomic_DNA"/>
</dbReference>
<organism evidence="3 4">
    <name type="scientific">Verminephrobacter eiseniae (strain EF01-2)</name>
    <dbReference type="NCBI Taxonomy" id="391735"/>
    <lineage>
        <taxon>Bacteria</taxon>
        <taxon>Pseudomonadati</taxon>
        <taxon>Pseudomonadota</taxon>
        <taxon>Betaproteobacteria</taxon>
        <taxon>Burkholderiales</taxon>
        <taxon>Comamonadaceae</taxon>
        <taxon>Verminephrobacter</taxon>
    </lineage>
</organism>
<evidence type="ECO:0000313" key="4">
    <source>
        <dbReference type="Proteomes" id="UP000000374"/>
    </source>
</evidence>
<dbReference type="Proteomes" id="UP000000374">
    <property type="component" value="Chromosome"/>
</dbReference>
<protein>
    <submittedName>
        <fullName evidence="3">Rhodanese domain protein</fullName>
    </submittedName>
</protein>
<dbReference type="STRING" id="391735.Veis_3483"/>
<name>A1WNJ7_VEREI</name>
<evidence type="ECO:0000259" key="2">
    <source>
        <dbReference type="PROSITE" id="PS50206"/>
    </source>
</evidence>
<sequence>MSAIELQRLLSDGAELALLDVRDGGQFSAGHIFAAVSLPLNRMEWLVDALVPRRDTRMVLVDDCDAQDGMAAIAAGRLAAWGYSNLSLLGGGLSAWKAAGLQVFSGVYVPSKAFGEYVEHACATPCISAATLRDWMRSGKDMLLLDSRPYEEFHRYSLPGGIACPGAELVHRVFGLVDNDQTTIVVNCAGRTRGIIGAQALINAGIANPVVVVENGTAGWHLSGGTLVHARTEVAPPPTPRALHKAIAASQRIARRFGVSEIDAGQLAALRQRSGRNLYLLDVRTPEEYQAGHLPGSRSAPGGQLVQSTDDYVGVRNACLVLVDDNGVRARVTASWLLQMGCKDVHVLRDGLHSAGAALRRGWQGPRILGGEHLAQVDWLPVFELKAWLEQPGQALVVDLDDSLTYAAGHIPGAWFAVRSRLRQSLGRLPEHRLLVLASRDGQFAALAAADAQAASRVPVRVLRGGTQAWRTAGLPCATGFQHMADRNDDIWYSPYDHDDRSAAMTAYLQWEVDLLGQISKESGVDFNCAAAAQDNFLQPQENVR</sequence>
<dbReference type="HOGENOM" id="CLU_024972_1_0_4"/>
<dbReference type="KEGG" id="vei:Veis_3483"/>
<dbReference type="AlphaFoldDB" id="A1WNJ7"/>
<accession>A1WNJ7</accession>
<evidence type="ECO:0000313" key="3">
    <source>
        <dbReference type="EMBL" id="ABM59204.1"/>
    </source>
</evidence>
<feature type="domain" description="Rhodanese" evidence="2">
    <location>
        <begin position="391"/>
        <end position="479"/>
    </location>
</feature>
<feature type="domain" description="Rhodanese" evidence="2">
    <location>
        <begin position="12"/>
        <end position="105"/>
    </location>
</feature>
<dbReference type="eggNOG" id="COG0607">
    <property type="taxonomic scope" value="Bacteria"/>
</dbReference>
<dbReference type="SMART" id="SM00450">
    <property type="entry name" value="RHOD"/>
    <property type="match status" value="4"/>
</dbReference>
<dbReference type="Pfam" id="PF00581">
    <property type="entry name" value="Rhodanese"/>
    <property type="match status" value="4"/>
</dbReference>
<feature type="domain" description="Rhodanese" evidence="2">
    <location>
        <begin position="138"/>
        <end position="229"/>
    </location>
</feature>
<dbReference type="PROSITE" id="PS50206">
    <property type="entry name" value="RHODANESE_3"/>
    <property type="match status" value="4"/>
</dbReference>
<dbReference type="InterPro" id="IPR051126">
    <property type="entry name" value="Thiosulfate_sulfurtransferase"/>
</dbReference>
<feature type="domain" description="Rhodanese" evidence="2">
    <location>
        <begin position="274"/>
        <end position="360"/>
    </location>
</feature>
<keyword evidence="4" id="KW-1185">Reference proteome</keyword>
<keyword evidence="1" id="KW-0677">Repeat</keyword>
<reference evidence="4" key="1">
    <citation type="submission" date="2006-12" db="EMBL/GenBank/DDBJ databases">
        <title>Complete sequence of chromosome 1 of Verminephrobacter eiseniae EF01-2.</title>
        <authorList>
            <person name="Copeland A."/>
            <person name="Lucas S."/>
            <person name="Lapidus A."/>
            <person name="Barry K."/>
            <person name="Detter J.C."/>
            <person name="Glavina del Rio T."/>
            <person name="Dalin E."/>
            <person name="Tice H."/>
            <person name="Pitluck S."/>
            <person name="Chertkov O."/>
            <person name="Brettin T."/>
            <person name="Bruce D."/>
            <person name="Han C."/>
            <person name="Tapia R."/>
            <person name="Gilna P."/>
            <person name="Schmutz J."/>
            <person name="Larimer F."/>
            <person name="Land M."/>
            <person name="Hauser L."/>
            <person name="Kyrpides N."/>
            <person name="Kim E."/>
            <person name="Stahl D."/>
            <person name="Richardson P."/>
        </authorList>
    </citation>
    <scope>NUCLEOTIDE SEQUENCE [LARGE SCALE GENOMIC DNA]</scope>
    <source>
        <strain evidence="4">EF01-2</strain>
    </source>
</reference>